<comment type="caution">
    <text evidence="2">The sequence shown here is derived from an EMBL/GenBank/DDBJ whole genome shotgun (WGS) entry which is preliminary data.</text>
</comment>
<evidence type="ECO:0008006" key="4">
    <source>
        <dbReference type="Google" id="ProtNLM"/>
    </source>
</evidence>
<sequence>MTMVSQAETAKREDGEARLFLPVLVTTLATALFLAGMHMLHGTDYVGGDNDDVMRLVQIRDLMAGQGWFDLTQYRLGLEGGTAMHWSRLIDVPLANLIGLFSVFMDARNAEAAALFVWPLVLLVPLFIGFAAAGRNLGGRPAMLIALFLGVFFVIAHNRFRPGAIDHHNAQLALIVLMLAGMTDPRMSRAWSAVAGFAAALAIAIGAETMPLVAAGCAAVAVLWAWMGRPAAQAASAFGLSFAATLAGCFYLLTPPNAYGAVACDTFSGGFYFLGTVGGAVLFFLAATASGTNRLVRFAALAGGGAMVAIAAVLIVPGCLQSPLADLDPMLRTMWLDRVTEARSVVSQVRFSPENLAGFYAVPVIALIACIWQVRRGERQWQNLCFAAVIAVAFLISLVQVRGSVFANLLAIVPLSAIIAEKQILYRRENRLGAAAVQYIALAVVSIQFVWMVGGAVVVDGIDSVKTHSTAAEEKLEKCDAPRNLVALSAEPPGVVSAVSNLGSDILRFTPHRVLSAPYHRNQGGMLTQLQIAMGTVGDAEAFIRGSGVTLVAFCPTDPEAKEIVRKYPDSFYAKLDAGHIPGFLEPVSQNPDNPIRLYRVIE</sequence>
<feature type="transmembrane region" description="Helical" evidence="1">
    <location>
        <begin position="112"/>
        <end position="133"/>
    </location>
</feature>
<feature type="transmembrane region" description="Helical" evidence="1">
    <location>
        <begin position="234"/>
        <end position="254"/>
    </location>
</feature>
<dbReference type="RefSeq" id="WP_271088803.1">
    <property type="nucleotide sequence ID" value="NZ_JAPJZH010000004.1"/>
</dbReference>
<keyword evidence="1" id="KW-1133">Transmembrane helix</keyword>
<keyword evidence="1" id="KW-0812">Transmembrane</keyword>
<dbReference type="Proteomes" id="UP001148313">
    <property type="component" value="Unassembled WGS sequence"/>
</dbReference>
<feature type="transmembrane region" description="Helical" evidence="1">
    <location>
        <begin position="266"/>
        <end position="286"/>
    </location>
</feature>
<accession>A0ABT4VKI8</accession>
<feature type="transmembrane region" description="Helical" evidence="1">
    <location>
        <begin position="381"/>
        <end position="399"/>
    </location>
</feature>
<feature type="transmembrane region" description="Helical" evidence="1">
    <location>
        <begin position="298"/>
        <end position="324"/>
    </location>
</feature>
<evidence type="ECO:0000256" key="1">
    <source>
        <dbReference type="SAM" id="Phobius"/>
    </source>
</evidence>
<name>A0ABT4VKI8_9HYPH</name>
<evidence type="ECO:0000313" key="3">
    <source>
        <dbReference type="Proteomes" id="UP001148313"/>
    </source>
</evidence>
<evidence type="ECO:0000313" key="2">
    <source>
        <dbReference type="EMBL" id="MDA4845204.1"/>
    </source>
</evidence>
<organism evidence="2 3">
    <name type="scientific">Hoeflea poritis</name>
    <dbReference type="NCBI Taxonomy" id="2993659"/>
    <lineage>
        <taxon>Bacteria</taxon>
        <taxon>Pseudomonadati</taxon>
        <taxon>Pseudomonadota</taxon>
        <taxon>Alphaproteobacteria</taxon>
        <taxon>Hyphomicrobiales</taxon>
        <taxon>Rhizobiaceae</taxon>
        <taxon>Hoeflea</taxon>
    </lineage>
</organism>
<feature type="transmembrane region" description="Helical" evidence="1">
    <location>
        <begin position="194"/>
        <end position="227"/>
    </location>
</feature>
<feature type="transmembrane region" description="Helical" evidence="1">
    <location>
        <begin position="357"/>
        <end position="374"/>
    </location>
</feature>
<protein>
    <recommendedName>
        <fullName evidence="4">GtrA-like protein domain-containing protein</fullName>
    </recommendedName>
</protein>
<feature type="transmembrane region" description="Helical" evidence="1">
    <location>
        <begin position="437"/>
        <end position="459"/>
    </location>
</feature>
<reference evidence="2" key="1">
    <citation type="submission" date="2022-11" db="EMBL/GenBank/DDBJ databases">
        <title>Hoeflea poritis sp. nov., isolated from scleractinian coral Porites lutea.</title>
        <authorList>
            <person name="Zhang G."/>
            <person name="Wei Q."/>
            <person name="Cai L."/>
        </authorList>
    </citation>
    <scope>NUCLEOTIDE SEQUENCE</scope>
    <source>
        <strain evidence="2">E7-10</strain>
    </source>
</reference>
<keyword evidence="1" id="KW-0472">Membrane</keyword>
<proteinExistence type="predicted"/>
<feature type="transmembrane region" description="Helical" evidence="1">
    <location>
        <begin position="139"/>
        <end position="158"/>
    </location>
</feature>
<feature type="transmembrane region" description="Helical" evidence="1">
    <location>
        <begin position="86"/>
        <end position="105"/>
    </location>
</feature>
<keyword evidence="3" id="KW-1185">Reference proteome</keyword>
<gene>
    <name evidence="2" type="ORF">OOZ53_07565</name>
</gene>
<dbReference type="EMBL" id="JAPJZH010000004">
    <property type="protein sequence ID" value="MDA4845204.1"/>
    <property type="molecule type" value="Genomic_DNA"/>
</dbReference>
<feature type="transmembrane region" description="Helical" evidence="1">
    <location>
        <begin position="20"/>
        <end position="40"/>
    </location>
</feature>